<reference evidence="2 3" key="1">
    <citation type="submission" date="2020-04" db="EMBL/GenBank/DDBJ databases">
        <authorList>
            <person name="De Canck E."/>
        </authorList>
    </citation>
    <scope>NUCLEOTIDE SEQUENCE [LARGE SCALE GENOMIC DNA]</scope>
    <source>
        <strain evidence="2 3">LMG 29739</strain>
    </source>
</reference>
<dbReference type="RefSeq" id="WP_175113117.1">
    <property type="nucleotide sequence ID" value="NZ_CADIKF010000037.1"/>
</dbReference>
<evidence type="ECO:0000259" key="1">
    <source>
        <dbReference type="PROSITE" id="PS01124"/>
    </source>
</evidence>
<dbReference type="PROSITE" id="PS01124">
    <property type="entry name" value="HTH_ARAC_FAMILY_2"/>
    <property type="match status" value="1"/>
</dbReference>
<keyword evidence="3" id="KW-1185">Reference proteome</keyword>
<name>A0A6J5ECT0_9BURK</name>
<dbReference type="InterPro" id="IPR018060">
    <property type="entry name" value="HTH_AraC"/>
</dbReference>
<dbReference type="EMBL" id="CADIKF010000037">
    <property type="protein sequence ID" value="CAB3764269.1"/>
    <property type="molecule type" value="Genomic_DNA"/>
</dbReference>
<accession>A0A6J5ECT0</accession>
<proteinExistence type="predicted"/>
<dbReference type="GO" id="GO:0003700">
    <property type="term" value="F:DNA-binding transcription factor activity"/>
    <property type="evidence" value="ECO:0007669"/>
    <property type="project" value="InterPro"/>
</dbReference>
<dbReference type="GO" id="GO:0043565">
    <property type="term" value="F:sequence-specific DNA binding"/>
    <property type="evidence" value="ECO:0007669"/>
    <property type="project" value="InterPro"/>
</dbReference>
<evidence type="ECO:0000313" key="2">
    <source>
        <dbReference type="EMBL" id="CAB3764269.1"/>
    </source>
</evidence>
<protein>
    <recommendedName>
        <fullName evidence="1">HTH araC/xylS-type domain-containing protein</fullName>
    </recommendedName>
</protein>
<feature type="domain" description="HTH araC/xylS-type" evidence="1">
    <location>
        <begin position="79"/>
        <end position="112"/>
    </location>
</feature>
<gene>
    <name evidence="2" type="ORF">LMG29739_04305</name>
</gene>
<evidence type="ECO:0000313" key="3">
    <source>
        <dbReference type="Proteomes" id="UP000494329"/>
    </source>
</evidence>
<organism evidence="2 3">
    <name type="scientific">Paraburkholderia solisilvae</name>
    <dbReference type="NCBI Taxonomy" id="624376"/>
    <lineage>
        <taxon>Bacteria</taxon>
        <taxon>Pseudomonadati</taxon>
        <taxon>Pseudomonadota</taxon>
        <taxon>Betaproteobacteria</taxon>
        <taxon>Burkholderiales</taxon>
        <taxon>Burkholderiaceae</taxon>
        <taxon>Paraburkholderia</taxon>
    </lineage>
</organism>
<dbReference type="PANTHER" id="PTHR11019:SF199">
    <property type="entry name" value="HTH-TYPE TRANSCRIPTIONAL REGULATOR NIMR"/>
    <property type="match status" value="1"/>
</dbReference>
<dbReference type="PANTHER" id="PTHR11019">
    <property type="entry name" value="HTH-TYPE TRANSCRIPTIONAL REGULATOR NIMR"/>
    <property type="match status" value="1"/>
</dbReference>
<sequence length="121" mass="13408">MLRSHIAQAHSYTDFRPESRDVYDEKRDGVIRSHTHAWGQLACPRKGSIRISVAGMMWIEPRYRAVRIPPGVEHEVVMLAEVARQDGYANPPALTTIFRNALGFSPSHLVNGVSGVAADDA</sequence>
<dbReference type="Proteomes" id="UP000494329">
    <property type="component" value="Unassembled WGS sequence"/>
</dbReference>
<dbReference type="SUPFAM" id="SSF51182">
    <property type="entry name" value="RmlC-like cupins"/>
    <property type="match status" value="1"/>
</dbReference>
<dbReference type="AlphaFoldDB" id="A0A6J5ECT0"/>
<dbReference type="InterPro" id="IPR011051">
    <property type="entry name" value="RmlC_Cupin_sf"/>
</dbReference>